<dbReference type="AlphaFoldDB" id="A0A2M8LA59"/>
<organism evidence="3 4">
    <name type="scientific">Candidatus Terrybacteria bacterium CG10_big_fil_rev_8_21_14_0_10_41_10</name>
    <dbReference type="NCBI Taxonomy" id="1975026"/>
    <lineage>
        <taxon>Bacteria</taxon>
        <taxon>Candidatus Terryibacteriota</taxon>
    </lineage>
</organism>
<evidence type="ECO:0000259" key="2">
    <source>
        <dbReference type="Pfam" id="PF18998"/>
    </source>
</evidence>
<dbReference type="EMBL" id="PFER01000034">
    <property type="protein sequence ID" value="PJE73502.1"/>
    <property type="molecule type" value="Genomic_DNA"/>
</dbReference>
<accession>A0A2M8LA59</accession>
<evidence type="ECO:0000256" key="1">
    <source>
        <dbReference type="SAM" id="Phobius"/>
    </source>
</evidence>
<evidence type="ECO:0000313" key="3">
    <source>
        <dbReference type="EMBL" id="PJE73502.1"/>
    </source>
</evidence>
<protein>
    <recommendedName>
        <fullName evidence="2">Bacterial repeat domain-containing protein</fullName>
    </recommendedName>
</protein>
<reference evidence="4" key="1">
    <citation type="submission" date="2017-09" db="EMBL/GenBank/DDBJ databases">
        <title>Depth-based differentiation of microbial function through sediment-hosted aquifers and enrichment of novel symbionts in the deep terrestrial subsurface.</title>
        <authorList>
            <person name="Probst A.J."/>
            <person name="Ladd B."/>
            <person name="Jarett J.K."/>
            <person name="Geller-Mcgrath D.E."/>
            <person name="Sieber C.M.K."/>
            <person name="Emerson J.B."/>
            <person name="Anantharaman K."/>
            <person name="Thomas B.C."/>
            <person name="Malmstrom R."/>
            <person name="Stieglmeier M."/>
            <person name="Klingl A."/>
            <person name="Woyke T."/>
            <person name="Ryan C.M."/>
            <person name="Banfield J.F."/>
        </authorList>
    </citation>
    <scope>NUCLEOTIDE SEQUENCE [LARGE SCALE GENOMIC DNA]</scope>
</reference>
<sequence>MKKKNNMEKNKIIWPVLIVVAAIGAFLGGQYYGENSVGTFEFEDVTEESDNYALRLDIIGEGDVLRNNEGNNYGGEDQIYDNGDNVFLTPLSKEGYYFESWTGCKAVFAASNTCWVSMDSSKSVLAVFNQEQ</sequence>
<evidence type="ECO:0000313" key="4">
    <source>
        <dbReference type="Proteomes" id="UP000230959"/>
    </source>
</evidence>
<comment type="caution">
    <text evidence="3">The sequence shown here is derived from an EMBL/GenBank/DDBJ whole genome shotgun (WGS) entry which is preliminary data.</text>
</comment>
<keyword evidence="1" id="KW-1133">Transmembrane helix</keyword>
<dbReference type="Pfam" id="PF18998">
    <property type="entry name" value="Flg_new_2"/>
    <property type="match status" value="1"/>
</dbReference>
<proteinExistence type="predicted"/>
<feature type="domain" description="Bacterial repeat" evidence="2">
    <location>
        <begin position="70"/>
        <end position="131"/>
    </location>
</feature>
<name>A0A2M8LA59_9BACT</name>
<keyword evidence="1" id="KW-0472">Membrane</keyword>
<gene>
    <name evidence="3" type="ORF">COV02_02175</name>
</gene>
<dbReference type="InterPro" id="IPR044060">
    <property type="entry name" value="Bacterial_rp_domain"/>
</dbReference>
<feature type="transmembrane region" description="Helical" evidence="1">
    <location>
        <begin position="12"/>
        <end position="32"/>
    </location>
</feature>
<keyword evidence="1" id="KW-0812">Transmembrane</keyword>
<dbReference type="Proteomes" id="UP000230959">
    <property type="component" value="Unassembled WGS sequence"/>
</dbReference>